<dbReference type="AlphaFoldDB" id="A0AAE0XPH7"/>
<sequence>MTCNCDYEQGGKTIQLRVTLTKRHFHLHNAAGKQAHKRIRVGTLKTTRPGTSRLRRTCYTPHKFKTNTLGSTYEATQPWSVVTCHVSVGGDKGDSASCRQTLGEPIRPHQNQRIVPKD</sequence>
<evidence type="ECO:0000313" key="3">
    <source>
        <dbReference type="Proteomes" id="UP001283361"/>
    </source>
</evidence>
<organism evidence="2 3">
    <name type="scientific">Elysia crispata</name>
    <name type="common">lettuce slug</name>
    <dbReference type="NCBI Taxonomy" id="231223"/>
    <lineage>
        <taxon>Eukaryota</taxon>
        <taxon>Metazoa</taxon>
        <taxon>Spiralia</taxon>
        <taxon>Lophotrochozoa</taxon>
        <taxon>Mollusca</taxon>
        <taxon>Gastropoda</taxon>
        <taxon>Heterobranchia</taxon>
        <taxon>Euthyneura</taxon>
        <taxon>Panpulmonata</taxon>
        <taxon>Sacoglossa</taxon>
        <taxon>Placobranchoidea</taxon>
        <taxon>Plakobranchidae</taxon>
        <taxon>Elysia</taxon>
    </lineage>
</organism>
<name>A0AAE0XPH7_9GAST</name>
<protein>
    <submittedName>
        <fullName evidence="2">Uncharacterized protein</fullName>
    </submittedName>
</protein>
<evidence type="ECO:0000256" key="1">
    <source>
        <dbReference type="SAM" id="MobiDB-lite"/>
    </source>
</evidence>
<reference evidence="2" key="1">
    <citation type="journal article" date="2023" name="G3 (Bethesda)">
        <title>A reference genome for the long-term kleptoplast-retaining sea slug Elysia crispata morphotype clarki.</title>
        <authorList>
            <person name="Eastman K.E."/>
            <person name="Pendleton A.L."/>
            <person name="Shaikh M.A."/>
            <person name="Suttiyut T."/>
            <person name="Ogas R."/>
            <person name="Tomko P."/>
            <person name="Gavelis G."/>
            <person name="Widhalm J.R."/>
            <person name="Wisecaver J.H."/>
        </authorList>
    </citation>
    <scope>NUCLEOTIDE SEQUENCE</scope>
    <source>
        <strain evidence="2">ECLA1</strain>
    </source>
</reference>
<dbReference type="EMBL" id="JAWDGP010007897">
    <property type="protein sequence ID" value="KAK3701184.1"/>
    <property type="molecule type" value="Genomic_DNA"/>
</dbReference>
<feature type="compositionally biased region" description="Polar residues" evidence="1">
    <location>
        <begin position="109"/>
        <end position="118"/>
    </location>
</feature>
<evidence type="ECO:0000313" key="2">
    <source>
        <dbReference type="EMBL" id="KAK3701184.1"/>
    </source>
</evidence>
<keyword evidence="3" id="KW-1185">Reference proteome</keyword>
<accession>A0AAE0XPH7</accession>
<feature type="region of interest" description="Disordered" evidence="1">
    <location>
        <begin position="91"/>
        <end position="118"/>
    </location>
</feature>
<dbReference type="Proteomes" id="UP001283361">
    <property type="component" value="Unassembled WGS sequence"/>
</dbReference>
<gene>
    <name evidence="2" type="ORF">RRG08_029655</name>
</gene>
<comment type="caution">
    <text evidence="2">The sequence shown here is derived from an EMBL/GenBank/DDBJ whole genome shotgun (WGS) entry which is preliminary data.</text>
</comment>
<proteinExistence type="predicted"/>